<reference evidence="2" key="1">
    <citation type="submission" date="2015-04" db="UniProtKB">
        <authorList>
            <consortium name="EnsemblPlants"/>
        </authorList>
    </citation>
    <scope>IDENTIFICATION</scope>
</reference>
<feature type="region of interest" description="Disordered" evidence="1">
    <location>
        <begin position="1"/>
        <end position="30"/>
    </location>
</feature>
<protein>
    <submittedName>
        <fullName evidence="2">Uncharacterized protein</fullName>
    </submittedName>
</protein>
<evidence type="ECO:0000256" key="1">
    <source>
        <dbReference type="SAM" id="MobiDB-lite"/>
    </source>
</evidence>
<dbReference type="Proteomes" id="UP000026962">
    <property type="component" value="Chromosome 1"/>
</dbReference>
<proteinExistence type="predicted"/>
<reference evidence="2" key="2">
    <citation type="submission" date="2018-05" db="EMBL/GenBank/DDBJ databases">
        <title>OpunRS2 (Oryza punctata Reference Sequence Version 2).</title>
        <authorList>
            <person name="Zhang J."/>
            <person name="Kudrna D."/>
            <person name="Lee S."/>
            <person name="Talag J."/>
            <person name="Welchert J."/>
            <person name="Wing R.A."/>
        </authorList>
    </citation>
    <scope>NUCLEOTIDE SEQUENCE [LARGE SCALE GENOMIC DNA]</scope>
</reference>
<dbReference type="HOGENOM" id="CLU_3406968_0_0_1"/>
<organism evidence="2">
    <name type="scientific">Oryza punctata</name>
    <name type="common">Red rice</name>
    <dbReference type="NCBI Taxonomy" id="4537"/>
    <lineage>
        <taxon>Eukaryota</taxon>
        <taxon>Viridiplantae</taxon>
        <taxon>Streptophyta</taxon>
        <taxon>Embryophyta</taxon>
        <taxon>Tracheophyta</taxon>
        <taxon>Spermatophyta</taxon>
        <taxon>Magnoliopsida</taxon>
        <taxon>Liliopsida</taxon>
        <taxon>Poales</taxon>
        <taxon>Poaceae</taxon>
        <taxon>BOP clade</taxon>
        <taxon>Oryzoideae</taxon>
        <taxon>Oryzeae</taxon>
        <taxon>Oryzinae</taxon>
        <taxon>Oryza</taxon>
    </lineage>
</organism>
<evidence type="ECO:0000313" key="2">
    <source>
        <dbReference type="EnsemblPlants" id="OPUNC01G30560.1"/>
    </source>
</evidence>
<feature type="compositionally biased region" description="Basic and acidic residues" evidence="1">
    <location>
        <begin position="1"/>
        <end position="22"/>
    </location>
</feature>
<sequence>MGVERAEGEEGGDRGAYRDSRGRRQPGSGR</sequence>
<accession>A0A0E0JNX2</accession>
<evidence type="ECO:0000313" key="3">
    <source>
        <dbReference type="Proteomes" id="UP000026962"/>
    </source>
</evidence>
<dbReference type="Gramene" id="OPUNC01G30560.1">
    <property type="protein sequence ID" value="OPUNC01G30560.1"/>
    <property type="gene ID" value="OPUNC01G30560"/>
</dbReference>
<name>A0A0E0JNX2_ORYPU</name>
<keyword evidence="3" id="KW-1185">Reference proteome</keyword>
<dbReference type="EnsemblPlants" id="OPUNC01G30560.1">
    <property type="protein sequence ID" value="OPUNC01G30560.1"/>
    <property type="gene ID" value="OPUNC01G30560"/>
</dbReference>
<dbReference type="AlphaFoldDB" id="A0A0E0JNX2"/>